<dbReference type="EMBL" id="OIVN01002702">
    <property type="protein sequence ID" value="SPD05774.1"/>
    <property type="molecule type" value="Genomic_DNA"/>
</dbReference>
<feature type="region of interest" description="Disordered" evidence="1">
    <location>
        <begin position="24"/>
        <end position="45"/>
    </location>
</feature>
<evidence type="ECO:0000313" key="2">
    <source>
        <dbReference type="EMBL" id="SPD05774.1"/>
    </source>
</evidence>
<dbReference type="AlphaFoldDB" id="A0A2N9H2J8"/>
<protein>
    <submittedName>
        <fullName evidence="2">Uncharacterized protein</fullName>
    </submittedName>
</protein>
<name>A0A2N9H2J8_FAGSY</name>
<reference evidence="2" key="1">
    <citation type="submission" date="2018-02" db="EMBL/GenBank/DDBJ databases">
        <authorList>
            <person name="Cohen D.B."/>
            <person name="Kent A.D."/>
        </authorList>
    </citation>
    <scope>NUCLEOTIDE SEQUENCE</scope>
</reference>
<proteinExistence type="predicted"/>
<accession>A0A2N9H2J8</accession>
<feature type="compositionally biased region" description="Low complexity" evidence="1">
    <location>
        <begin position="35"/>
        <end position="45"/>
    </location>
</feature>
<sequence>MVDPCEDGSQCRGGIREWRENDGQVAATEEDDDSSNSVVLVNSNR</sequence>
<organism evidence="2">
    <name type="scientific">Fagus sylvatica</name>
    <name type="common">Beechnut</name>
    <dbReference type="NCBI Taxonomy" id="28930"/>
    <lineage>
        <taxon>Eukaryota</taxon>
        <taxon>Viridiplantae</taxon>
        <taxon>Streptophyta</taxon>
        <taxon>Embryophyta</taxon>
        <taxon>Tracheophyta</taxon>
        <taxon>Spermatophyta</taxon>
        <taxon>Magnoliopsida</taxon>
        <taxon>eudicotyledons</taxon>
        <taxon>Gunneridae</taxon>
        <taxon>Pentapetalae</taxon>
        <taxon>rosids</taxon>
        <taxon>fabids</taxon>
        <taxon>Fagales</taxon>
        <taxon>Fagaceae</taxon>
        <taxon>Fagus</taxon>
    </lineage>
</organism>
<gene>
    <name evidence="2" type="ORF">FSB_LOCUS33656</name>
</gene>
<evidence type="ECO:0000256" key="1">
    <source>
        <dbReference type="SAM" id="MobiDB-lite"/>
    </source>
</evidence>